<protein>
    <submittedName>
        <fullName evidence="3">Glycosyltransferase family 4 protein</fullName>
    </submittedName>
</protein>
<evidence type="ECO:0000313" key="4">
    <source>
        <dbReference type="Proteomes" id="UP000250266"/>
    </source>
</evidence>
<dbReference type="GO" id="GO:0016740">
    <property type="term" value="F:transferase activity"/>
    <property type="evidence" value="ECO:0007669"/>
    <property type="project" value="UniProtKB-KW"/>
</dbReference>
<feature type="transmembrane region" description="Helical" evidence="2">
    <location>
        <begin position="906"/>
        <end position="934"/>
    </location>
</feature>
<feature type="transmembrane region" description="Helical" evidence="2">
    <location>
        <begin position="869"/>
        <end position="894"/>
    </location>
</feature>
<keyword evidence="4" id="KW-1185">Reference proteome</keyword>
<proteinExistence type="predicted"/>
<evidence type="ECO:0000256" key="2">
    <source>
        <dbReference type="SAM" id="Phobius"/>
    </source>
</evidence>
<dbReference type="OrthoDB" id="2582433at2759"/>
<keyword evidence="2" id="KW-0472">Membrane</keyword>
<feature type="transmembrane region" description="Helical" evidence="2">
    <location>
        <begin position="1036"/>
        <end position="1053"/>
    </location>
</feature>
<feature type="transmembrane region" description="Helical" evidence="2">
    <location>
        <begin position="1380"/>
        <end position="1397"/>
    </location>
</feature>
<name>A0A8E2EJA8_9PEZI</name>
<feature type="transmembrane region" description="Helical" evidence="2">
    <location>
        <begin position="1350"/>
        <end position="1368"/>
    </location>
</feature>
<dbReference type="Proteomes" id="UP000250266">
    <property type="component" value="Unassembled WGS sequence"/>
</dbReference>
<dbReference type="EMBL" id="KV744829">
    <property type="protein sequence ID" value="OCK84855.1"/>
    <property type="molecule type" value="Genomic_DNA"/>
</dbReference>
<feature type="compositionally biased region" description="Polar residues" evidence="1">
    <location>
        <begin position="2907"/>
        <end position="2920"/>
    </location>
</feature>
<organism evidence="3 4">
    <name type="scientific">Lepidopterella palustris CBS 459.81</name>
    <dbReference type="NCBI Taxonomy" id="1314670"/>
    <lineage>
        <taxon>Eukaryota</taxon>
        <taxon>Fungi</taxon>
        <taxon>Dikarya</taxon>
        <taxon>Ascomycota</taxon>
        <taxon>Pezizomycotina</taxon>
        <taxon>Dothideomycetes</taxon>
        <taxon>Pleosporomycetidae</taxon>
        <taxon>Mytilinidiales</taxon>
        <taxon>Argynnaceae</taxon>
        <taxon>Lepidopterella</taxon>
    </lineage>
</organism>
<dbReference type="SUPFAM" id="SSF53756">
    <property type="entry name" value="UDP-Glycosyltransferase/glycogen phosphorylase"/>
    <property type="match status" value="1"/>
</dbReference>
<feature type="transmembrane region" description="Helical" evidence="2">
    <location>
        <begin position="1011"/>
        <end position="1030"/>
    </location>
</feature>
<dbReference type="PANTHER" id="PTHR12526:SF630">
    <property type="entry name" value="GLYCOSYLTRANSFERASE"/>
    <property type="match status" value="1"/>
</dbReference>
<dbReference type="Gene3D" id="3.40.50.2000">
    <property type="entry name" value="Glycogen Phosphorylase B"/>
    <property type="match status" value="1"/>
</dbReference>
<feature type="transmembrane region" description="Helical" evidence="2">
    <location>
        <begin position="20"/>
        <end position="51"/>
    </location>
</feature>
<feature type="region of interest" description="Disordered" evidence="1">
    <location>
        <begin position="2902"/>
        <end position="2921"/>
    </location>
</feature>
<feature type="transmembrane region" description="Helical" evidence="2">
    <location>
        <begin position="1223"/>
        <end position="1242"/>
    </location>
</feature>
<feature type="transmembrane region" description="Helical" evidence="2">
    <location>
        <begin position="1262"/>
        <end position="1280"/>
    </location>
</feature>
<accession>A0A8E2EJA8</accession>
<keyword evidence="2" id="KW-0812">Transmembrane</keyword>
<evidence type="ECO:0000313" key="3">
    <source>
        <dbReference type="EMBL" id="OCK84855.1"/>
    </source>
</evidence>
<dbReference type="PANTHER" id="PTHR12526">
    <property type="entry name" value="GLYCOSYLTRANSFERASE"/>
    <property type="match status" value="1"/>
</dbReference>
<evidence type="ECO:0000256" key="1">
    <source>
        <dbReference type="SAM" id="MobiDB-lite"/>
    </source>
</evidence>
<feature type="transmembrane region" description="Helical" evidence="2">
    <location>
        <begin position="946"/>
        <end position="967"/>
    </location>
</feature>
<feature type="transmembrane region" description="Helical" evidence="2">
    <location>
        <begin position="979"/>
        <end position="999"/>
    </location>
</feature>
<feature type="transmembrane region" description="Helical" evidence="2">
    <location>
        <begin position="1319"/>
        <end position="1344"/>
    </location>
</feature>
<reference evidence="3 4" key="1">
    <citation type="journal article" date="2016" name="Nat. Commun.">
        <title>Ectomycorrhizal ecology is imprinted in the genome of the dominant symbiotic fungus Cenococcum geophilum.</title>
        <authorList>
            <consortium name="DOE Joint Genome Institute"/>
            <person name="Peter M."/>
            <person name="Kohler A."/>
            <person name="Ohm R.A."/>
            <person name="Kuo A."/>
            <person name="Krutzmann J."/>
            <person name="Morin E."/>
            <person name="Arend M."/>
            <person name="Barry K.W."/>
            <person name="Binder M."/>
            <person name="Choi C."/>
            <person name="Clum A."/>
            <person name="Copeland A."/>
            <person name="Grisel N."/>
            <person name="Haridas S."/>
            <person name="Kipfer T."/>
            <person name="LaButti K."/>
            <person name="Lindquist E."/>
            <person name="Lipzen A."/>
            <person name="Maire R."/>
            <person name="Meier B."/>
            <person name="Mihaltcheva S."/>
            <person name="Molinier V."/>
            <person name="Murat C."/>
            <person name="Poggeler S."/>
            <person name="Quandt C.A."/>
            <person name="Sperisen C."/>
            <person name="Tritt A."/>
            <person name="Tisserant E."/>
            <person name="Crous P.W."/>
            <person name="Henrissat B."/>
            <person name="Nehls U."/>
            <person name="Egli S."/>
            <person name="Spatafora J.W."/>
            <person name="Grigoriev I.V."/>
            <person name="Martin F.M."/>
        </authorList>
    </citation>
    <scope>NUCLEOTIDE SEQUENCE [LARGE SCALE GENOMIC DNA]</scope>
    <source>
        <strain evidence="3 4">CBS 459.81</strain>
    </source>
</reference>
<sequence length="2999" mass="337590">MAQILGINAFGAGGVLKHWWQWVLVAIIGASILVGIVTLLWSAIGFLWLLLKKKSSTPSVPPAVTNRLQTLASGASPTTSRPHVTSKPSTFGVHLGTIAIPPTEQQTRVLSQWDAIILDISQPGVLEVLNSSTCQLSPHVIARLDLQQYLDAKHSHEKAYMLQAIEIIGGVIEEASKHSETRRCFTGILIAGWRECLSVLLLNTIAKALMPLRFDWFLEISPPNFLEGAEKLDLQPFAGVVIRNGTILSNGKHRDFFAMEKMKSTTKAFVSQSCLRSFTVMMWEVVDDDAELSHTVVRRSHMWCGYHGALPWIGRTAWITDASKNTPLHQPLAAFEWLKDRKVMHVHEVLRTTRQLNAKGWSDTESYKILREVFPSIRHIIDALEKSEFDSDHRSSTSTLLVQYPELDENGALLAEPTSHQILEWIACMENCAVNPLSCSPLGALYDSLGCFPIGLDVTRDDFDLVVQSQKKLRRLNLLNQVPPKQLHDIGTLLGQFGNPQNVFPNIPLSIRRAVCELADRLINTSDEANGVEHVRVYLGLDSGFRTPTGAQFWAVYETDPETGGLIFYVSKSVQDLTRVLLHTYFSSRSFPRYQCFMAEYSLSQFEAGPAALDRIPQRLEHDLNLLSPSDLILFLQHLEFSEWDKSCPLLNFIRSMCETILIDVPSYKQLKKLSNQEYLRDSITDEDLVNAKLASYRQYKLDSLDKHDSLEIFRNIDCEFRSLLCNRDYDSLDKITSALYTLVDSSTLDCYADFVLFCIFCAARRTAFEEVYIEVSDRNPLFNQYTDQSAAFAELFALGSRCEAYFDISPSDFGVLLSEKHRSYYNQSENQPPMWIDNAPSVASAYAAAQTDIDPNQKASTMPAYRRFTFLSVFAIPALVDITLLSTTGHGLYLSAFMTFEEQRYATLALMISLLLSGAIGTWISIGGTYYLISMAFSAANMFVLTRLIGGLAFTAAGGLLGFIIISARHHVHAGAIFFFYLFGLTAYLSVLAVLSTYQIPGSSFLNGRKVIICLVPTLFISPLVTLWVRGHDSMIYLSILYLFVFFLLLGTRRVGTQWVTWYNGIKILDDAAVKAWYVRATAKNQTISEKPHPNGTRPTDAQNTSPVTYTEIVSSEPEGFAGLSEPAILAICRKRLYDAVMKERNRHFWQKSTKDPLVRELVSCWDSTIFLLDWYCRLTDVKRPIPYSSTWNLETKVALNSMQQAQKGIRLHNSFIHWRNAGDEIGCGILYFVIALLDRWLELVDGGHLVGLSAALNKTFRLSVGFGLAYYLIGAVLLDYKAQHLHQLSEQSTSITVKSVAQIRQAKLNDAKFRRRLYWITLAHFLGVHVWALSLSCALIWIFNGSEAAIVMFLAYVGAYSGLLLYQYNKIFSGPHALGPLMLAFTIGFPLGLILKRFHPKFEYNDVIALGVATWTAALLSLRTAKLGRPEIFKIPEWARRFHIWLKNSMQFWSPHRSTNATSPKTQIGVHQAPPKYYHAYCGLGVNHEWSQSELEAFHESVMCGPKGDRFRIHPFGHPGSEIKSLLLSCTHQSLSKLALDAFPEAPYLVQRTVSMWENGWITIHIVSMQSVLNADTDIRAISCFSGGHLNLLVASDSDGSGHSPPSISSNCRVIAETLIHACAESAFGIQPLHADILESLLVCNAFNVEAYPVAECIKRAVPCAVSESQVAAFAHSSRKLLVQNLCLGIDCDTKWESLPSNIRTAFLKRCLGDPQAFLSSELDWIISNIEGEEGCAVSTRISRYDLGALLAIQRYNFFRNCGPLILNEKGHRQQSADIRCSQNRPKFSSAISHLKTWFAYLRAPLVYLYHTLGIWIKFLVLSTMADPEYQRELNCVFSGKPWFIVKPVTFILTGLWIYSRNAQAFVLPFFLYYSRKDVRTLCNTIKGSVIALKKGSLVIQNYDQTLTAFIRPTSSDGFKLYFYPGVLKQEPKDGHIMISTFGKDMRLYSREEYSDGDVTNEFIYDYPDKKTRRLGRLSKVENPKIPMARTCVRGKDEGAISRYNYKGHVESGSYVLHGNLVRFKYHYRKNARYDDELLRAEFVLPHITCNVSWCAPPVRHAEKVERWIPNTRVHEATFVQGADVFECSWLYDHKFHPTITTKLNGQLVDTPDMIRHDWLGILKKPTHCAFTDENPLIGFRSIKSGFFGQIFRSNTKRQPVSTARARSQLWKSWKKRVDLDGVVIRWVDEQLLRGDSLLRPYWRRRDRGNLHKAEDYLALHADAVMASSDLSSDISAWTPLAIRISDLFSFGQGGDAVIYTRTKTLQRDTEDSLHVIAVDTGTWPNEGGGVSACRRDLINNLRTIKWHMIVESANDFGLPKYQTEENVESLKIIPLWGLDFLHPCHGMFSNKLDSEVDHLVKDTTLDDIRTNFLPTLTALVRGVRAVNMTQADVKQATRALVNLNTYFQDSRHWKEVWTSDIVKDTWRKLWIADDMPNAKPPSEWFDTELPTLGHFDTALELWFRYLFIFSIPIPERIPSVFQASHHSVSASYGIVCKIKRKCTLQIWDHAISWRETNLYLSSAMCTLPPFIRNALLGLMKLTSTLILHHADQILPCADFFNPGWEVEIGSSRGALTNRNVFKRKVDPIVNGITDMQKYAPVSEIKTKTPTVTMLSHVWFAKDIKTALLAADIISNEWGFKDYRLDIYGALDKAPVYSSECQEIIACKSLGRSAVLRGTADPAIVLANTWLFLNSSVSEGLPLALGEAALTGAPVVCTDVGASLRILTDPEDGKRYSEVVAPNDAYGLARAQINLLAMLDEWAEYAEDDPDHPAPVLPHKPTPKDVEIITKRMYDKTKQRRKLGMMARSIVQKSFSGERYLREHEQMLWVGKSFYEMHGLQDRGSSLQIPCRAASDTVRRSASTEVSDDAQLEKMQHPHPPWLKHFSTATSFSSINIDKPGPSTHIGSWGSSTGNSSDTETDIEAAFPIEKPTPVKLSVPGKMPVQQRALNALDGRLSVLSGQLSAVSARSSTRVKSGLSEVQTVQYGDTDGRLYGK</sequence>
<gene>
    <name evidence="3" type="ORF">K432DRAFT_422265</name>
</gene>
<keyword evidence="3" id="KW-0808">Transferase</keyword>
<dbReference type="Pfam" id="PF13692">
    <property type="entry name" value="Glyco_trans_1_4"/>
    <property type="match status" value="1"/>
</dbReference>
<keyword evidence="2" id="KW-1133">Transmembrane helix</keyword>